<dbReference type="InterPro" id="IPR016181">
    <property type="entry name" value="Acyl_CoA_acyltransferase"/>
</dbReference>
<evidence type="ECO:0000256" key="2">
    <source>
        <dbReference type="ARBA" id="ARBA00023315"/>
    </source>
</evidence>
<dbReference type="CDD" id="cd04301">
    <property type="entry name" value="NAT_SF"/>
    <property type="match status" value="1"/>
</dbReference>
<dbReference type="AlphaFoldDB" id="B4CV11"/>
<accession>B4CV11</accession>
<dbReference type="PANTHER" id="PTHR43877:SF2">
    <property type="entry name" value="AMINOALKYLPHOSPHONATE N-ACETYLTRANSFERASE-RELATED"/>
    <property type="match status" value="1"/>
</dbReference>
<protein>
    <submittedName>
        <fullName evidence="4">GCN5-related N-acetyltransferase</fullName>
    </submittedName>
</protein>
<proteinExistence type="predicted"/>
<gene>
    <name evidence="4" type="ORF">CfE428DRAFT_0524</name>
</gene>
<dbReference type="GO" id="GO:0016747">
    <property type="term" value="F:acyltransferase activity, transferring groups other than amino-acyl groups"/>
    <property type="evidence" value="ECO:0007669"/>
    <property type="project" value="InterPro"/>
</dbReference>
<evidence type="ECO:0000256" key="1">
    <source>
        <dbReference type="ARBA" id="ARBA00022679"/>
    </source>
</evidence>
<dbReference type="STRING" id="497964.CfE428DRAFT_0524"/>
<evidence type="ECO:0000259" key="3">
    <source>
        <dbReference type="PROSITE" id="PS51186"/>
    </source>
</evidence>
<dbReference type="eggNOG" id="COG0456">
    <property type="taxonomic scope" value="Bacteria"/>
</dbReference>
<keyword evidence="1 4" id="KW-0808">Transferase</keyword>
<dbReference type="PANTHER" id="PTHR43877">
    <property type="entry name" value="AMINOALKYLPHOSPHONATE N-ACETYLTRANSFERASE-RELATED-RELATED"/>
    <property type="match status" value="1"/>
</dbReference>
<dbReference type="RefSeq" id="WP_006977851.1">
    <property type="nucleotide sequence ID" value="NZ_ABVL01000001.1"/>
</dbReference>
<dbReference type="Gene3D" id="3.40.630.30">
    <property type="match status" value="1"/>
</dbReference>
<organism evidence="4 5">
    <name type="scientific">Chthoniobacter flavus Ellin428</name>
    <dbReference type="NCBI Taxonomy" id="497964"/>
    <lineage>
        <taxon>Bacteria</taxon>
        <taxon>Pseudomonadati</taxon>
        <taxon>Verrucomicrobiota</taxon>
        <taxon>Spartobacteria</taxon>
        <taxon>Chthoniobacterales</taxon>
        <taxon>Chthoniobacteraceae</taxon>
        <taxon>Chthoniobacter</taxon>
    </lineage>
</organism>
<dbReference type="Pfam" id="PF00583">
    <property type="entry name" value="Acetyltransf_1"/>
    <property type="match status" value="1"/>
</dbReference>
<evidence type="ECO:0000313" key="5">
    <source>
        <dbReference type="Proteomes" id="UP000005824"/>
    </source>
</evidence>
<dbReference type="InterPro" id="IPR000182">
    <property type="entry name" value="GNAT_dom"/>
</dbReference>
<feature type="domain" description="N-acetyltransferase" evidence="3">
    <location>
        <begin position="9"/>
        <end position="152"/>
    </location>
</feature>
<sequence length="152" mass="17402">MSAASDAVIEIRELDLETEARLCFPLMRQLRPHLSSEVEFIARWRRQQADGYRLLGLWENGRLLALAGFRIIENLVHGAHLYVDDLVTSEEARGHGHGARLLQRLREEARILGCEKLLLDTPLSNVLAHRFYYRQGLLGTALRFSIVVDEVK</sequence>
<dbReference type="InParanoid" id="B4CV11"/>
<dbReference type="SUPFAM" id="SSF55729">
    <property type="entry name" value="Acyl-CoA N-acyltransferases (Nat)"/>
    <property type="match status" value="1"/>
</dbReference>
<keyword evidence="5" id="KW-1185">Reference proteome</keyword>
<dbReference type="Proteomes" id="UP000005824">
    <property type="component" value="Unassembled WGS sequence"/>
</dbReference>
<dbReference type="InterPro" id="IPR050832">
    <property type="entry name" value="Bact_Acetyltransf"/>
</dbReference>
<dbReference type="PROSITE" id="PS51186">
    <property type="entry name" value="GNAT"/>
    <property type="match status" value="1"/>
</dbReference>
<evidence type="ECO:0000313" key="4">
    <source>
        <dbReference type="EMBL" id="EDY22399.1"/>
    </source>
</evidence>
<reference evidence="4 5" key="1">
    <citation type="journal article" date="2011" name="J. Bacteriol.">
        <title>Genome sequence of Chthoniobacter flavus Ellin428, an aerobic heterotrophic soil bacterium.</title>
        <authorList>
            <person name="Kant R."/>
            <person name="van Passel M.W."/>
            <person name="Palva A."/>
            <person name="Lucas S."/>
            <person name="Lapidus A."/>
            <person name="Glavina Del Rio T."/>
            <person name="Dalin E."/>
            <person name="Tice H."/>
            <person name="Bruce D."/>
            <person name="Goodwin L."/>
            <person name="Pitluck S."/>
            <person name="Larimer F.W."/>
            <person name="Land M.L."/>
            <person name="Hauser L."/>
            <person name="Sangwan P."/>
            <person name="de Vos W.M."/>
            <person name="Janssen P.H."/>
            <person name="Smidt H."/>
        </authorList>
    </citation>
    <scope>NUCLEOTIDE SEQUENCE [LARGE SCALE GENOMIC DNA]</scope>
    <source>
        <strain evidence="4 5">Ellin428</strain>
    </source>
</reference>
<keyword evidence="2" id="KW-0012">Acyltransferase</keyword>
<comment type="caution">
    <text evidence="4">The sequence shown here is derived from an EMBL/GenBank/DDBJ whole genome shotgun (WGS) entry which is preliminary data.</text>
</comment>
<name>B4CV11_9BACT</name>
<dbReference type="EMBL" id="ABVL01000001">
    <property type="protein sequence ID" value="EDY22399.1"/>
    <property type="molecule type" value="Genomic_DNA"/>
</dbReference>